<evidence type="ECO:0000256" key="1">
    <source>
        <dbReference type="ARBA" id="ARBA00022729"/>
    </source>
</evidence>
<evidence type="ECO:0000313" key="2">
    <source>
        <dbReference type="EMBL" id="BAV96660.1"/>
    </source>
</evidence>
<dbReference type="AlphaFoldDB" id="A0AAU9ACG1"/>
<dbReference type="PANTHER" id="PTHR30006:SF25">
    <property type="entry name" value="PHOSPHOGLYCERATE TRANSPORT REGULATORY PROTEIN PGTC"/>
    <property type="match status" value="1"/>
</dbReference>
<proteinExistence type="predicted"/>
<dbReference type="Gene3D" id="3.40.190.10">
    <property type="entry name" value="Periplasmic binding protein-like II"/>
    <property type="match status" value="2"/>
</dbReference>
<dbReference type="Proteomes" id="UP000218824">
    <property type="component" value="Chromosome"/>
</dbReference>
<dbReference type="EMBL" id="AP014940">
    <property type="protein sequence ID" value="BAV96660.1"/>
    <property type="molecule type" value="Genomic_DNA"/>
</dbReference>
<keyword evidence="1" id="KW-0732">Signal</keyword>
<dbReference type="KEGG" id="lem:LEN_1173"/>
<protein>
    <submittedName>
        <fullName evidence="2">Periplasmic iron-binding protein</fullName>
    </submittedName>
</protein>
<dbReference type="PANTHER" id="PTHR30006">
    <property type="entry name" value="THIAMINE-BINDING PERIPLASMIC PROTEIN-RELATED"/>
    <property type="match status" value="1"/>
</dbReference>
<gene>
    <name evidence="2" type="ORF">LEN_1173</name>
</gene>
<organism evidence="2 3">
    <name type="scientific">Lysobacter enzymogenes</name>
    <dbReference type="NCBI Taxonomy" id="69"/>
    <lineage>
        <taxon>Bacteria</taxon>
        <taxon>Pseudomonadati</taxon>
        <taxon>Pseudomonadota</taxon>
        <taxon>Gammaproteobacteria</taxon>
        <taxon>Lysobacterales</taxon>
        <taxon>Lysobacteraceae</taxon>
        <taxon>Lysobacter</taxon>
    </lineage>
</organism>
<accession>A0AAU9ACG1</accession>
<dbReference type="SUPFAM" id="SSF53850">
    <property type="entry name" value="Periplasmic binding protein-like II"/>
    <property type="match status" value="1"/>
</dbReference>
<name>A0AAU9ACG1_LYSEN</name>
<dbReference type="Pfam" id="PF13531">
    <property type="entry name" value="SBP_bac_11"/>
    <property type="match status" value="1"/>
</dbReference>
<dbReference type="GeneID" id="83063051"/>
<dbReference type="RefSeq" id="WP_096377012.1">
    <property type="nucleotide sequence ID" value="NZ_AP014940.1"/>
</dbReference>
<reference evidence="2 3" key="1">
    <citation type="journal article" date="2017" name="DNA Res.">
        <title>Complete genome sequence and expression profile of the commercial lytic enzyme producer Lysobacter enzymogenes M497-1.</title>
        <authorList>
            <person name="Takami H."/>
            <person name="Toyoda A."/>
            <person name="Uchiyama I."/>
            <person name="Itoh T."/>
            <person name="Takaki Y."/>
            <person name="Arai W."/>
            <person name="Nishi S."/>
            <person name="Kawai M."/>
            <person name="Shinya K."/>
            <person name="Ikeda H."/>
        </authorList>
    </citation>
    <scope>NUCLEOTIDE SEQUENCE [LARGE SCALE GENOMIC DNA]</scope>
    <source>
        <strain evidence="2 3">M497-1</strain>
    </source>
</reference>
<sequence length="374" mass="41169">MKTLRWAAGIALFLVAALGTLYLSPAQARPKQNERISVFAPRLPKQGQLVLHGSSNAGLMRALILDYQRLHPGVEVRYSHLDTQALYDRVLRPGNAAERADLVLSASTDLQAKLVNDGYARAHRSPNGQALPAAARWRDELFAYGYEPVTMVYHSGRLDPAQAPRDRDGLLRLLRRADQPLRGRIAVQDPRDSAVAYFIATQDAKLLGHSAAPLLAAFGAQRAQPYKRMDALLDRLAEGELSLAYGVFGSYALQRIERGAPLRVVLPRDHLLLVARTALIPREAPHADEARRFLDHLLSPRGQALLSREAYLIPARADLPVPQAYRGLLGAAANPRRVPLGLGLLVYLDETKRRHFLRDWSAALGAGATQTAAR</sequence>
<evidence type="ECO:0000313" key="3">
    <source>
        <dbReference type="Proteomes" id="UP000218824"/>
    </source>
</evidence>
<dbReference type="GO" id="GO:0030288">
    <property type="term" value="C:outer membrane-bounded periplasmic space"/>
    <property type="evidence" value="ECO:0007669"/>
    <property type="project" value="TreeGrafter"/>
</dbReference>